<dbReference type="InterPro" id="IPR035965">
    <property type="entry name" value="PAS-like_dom_sf"/>
</dbReference>
<dbReference type="Gene3D" id="3.30.450.40">
    <property type="match status" value="1"/>
</dbReference>
<accession>A0ABV0B9G1</accession>
<dbReference type="InterPro" id="IPR050736">
    <property type="entry name" value="Sensor_HK_Regulatory"/>
</dbReference>
<dbReference type="PROSITE" id="PS50112">
    <property type="entry name" value="PAS"/>
    <property type="match status" value="1"/>
</dbReference>
<comment type="caution">
    <text evidence="10">The sequence shown here is derived from an EMBL/GenBank/DDBJ whole genome shotgun (WGS) entry which is preliminary data.</text>
</comment>
<evidence type="ECO:0000256" key="4">
    <source>
        <dbReference type="ARBA" id="ARBA00022679"/>
    </source>
</evidence>
<proteinExistence type="predicted"/>
<evidence type="ECO:0000313" key="11">
    <source>
        <dbReference type="Proteomes" id="UP001427805"/>
    </source>
</evidence>
<keyword evidence="10" id="KW-0547">Nucleotide-binding</keyword>
<dbReference type="SUPFAM" id="SSF47384">
    <property type="entry name" value="Homodimeric domain of signal transducing histidine kinase"/>
    <property type="match status" value="1"/>
</dbReference>
<comment type="catalytic activity">
    <reaction evidence="1">
        <text>ATP + protein L-histidine = ADP + protein N-phospho-L-histidine.</text>
        <dbReference type="EC" id="2.7.13.3"/>
    </reaction>
</comment>
<dbReference type="PANTHER" id="PTHR43711">
    <property type="entry name" value="TWO-COMPONENT HISTIDINE KINASE"/>
    <property type="match status" value="1"/>
</dbReference>
<dbReference type="Proteomes" id="UP001427805">
    <property type="component" value="Unassembled WGS sequence"/>
</dbReference>
<dbReference type="SUPFAM" id="SSF55785">
    <property type="entry name" value="PYP-like sensor domain (PAS domain)"/>
    <property type="match status" value="1"/>
</dbReference>
<dbReference type="PANTHER" id="PTHR43711:SF1">
    <property type="entry name" value="HISTIDINE KINASE 1"/>
    <property type="match status" value="1"/>
</dbReference>
<evidence type="ECO:0000256" key="5">
    <source>
        <dbReference type="ARBA" id="ARBA00022777"/>
    </source>
</evidence>
<dbReference type="InterPro" id="IPR000014">
    <property type="entry name" value="PAS"/>
</dbReference>
<keyword evidence="6" id="KW-0902">Two-component regulatory system</keyword>
<dbReference type="PROSITE" id="PS50109">
    <property type="entry name" value="HIS_KIN"/>
    <property type="match status" value="1"/>
</dbReference>
<keyword evidence="5" id="KW-0418">Kinase</keyword>
<dbReference type="CDD" id="cd16922">
    <property type="entry name" value="HATPase_EvgS-ArcB-TorS-like"/>
    <property type="match status" value="1"/>
</dbReference>
<dbReference type="Gene3D" id="1.10.287.130">
    <property type="match status" value="1"/>
</dbReference>
<organism evidence="10 11">
    <name type="scientific">Sphingomonas rustica</name>
    <dbReference type="NCBI Taxonomy" id="3103142"/>
    <lineage>
        <taxon>Bacteria</taxon>
        <taxon>Pseudomonadati</taxon>
        <taxon>Pseudomonadota</taxon>
        <taxon>Alphaproteobacteria</taxon>
        <taxon>Sphingomonadales</taxon>
        <taxon>Sphingomonadaceae</taxon>
        <taxon>Sphingomonas</taxon>
    </lineage>
</organism>
<dbReference type="Pfam" id="PF01590">
    <property type="entry name" value="GAF"/>
    <property type="match status" value="1"/>
</dbReference>
<dbReference type="EMBL" id="JBDIZK010000007">
    <property type="protein sequence ID" value="MEN3748199.1"/>
    <property type="molecule type" value="Genomic_DNA"/>
</dbReference>
<dbReference type="RefSeq" id="WP_346247211.1">
    <property type="nucleotide sequence ID" value="NZ_JBDIZK010000007.1"/>
</dbReference>
<evidence type="ECO:0000313" key="10">
    <source>
        <dbReference type="EMBL" id="MEN3748199.1"/>
    </source>
</evidence>
<dbReference type="InterPro" id="IPR004358">
    <property type="entry name" value="Sig_transdc_His_kin-like_C"/>
</dbReference>
<protein>
    <recommendedName>
        <fullName evidence="2">histidine kinase</fullName>
        <ecNumber evidence="2">2.7.13.3</ecNumber>
    </recommendedName>
</protein>
<dbReference type="InterPro" id="IPR005467">
    <property type="entry name" value="His_kinase_dom"/>
</dbReference>
<feature type="coiled-coil region" evidence="7">
    <location>
        <begin position="143"/>
        <end position="173"/>
    </location>
</feature>
<dbReference type="GO" id="GO:0005524">
    <property type="term" value="F:ATP binding"/>
    <property type="evidence" value="ECO:0007669"/>
    <property type="project" value="UniProtKB-KW"/>
</dbReference>
<dbReference type="InterPro" id="IPR036097">
    <property type="entry name" value="HisK_dim/P_sf"/>
</dbReference>
<dbReference type="InterPro" id="IPR003594">
    <property type="entry name" value="HATPase_dom"/>
</dbReference>
<feature type="domain" description="PAS" evidence="9">
    <location>
        <begin position="163"/>
        <end position="203"/>
    </location>
</feature>
<sequence>MDAVARYRLGGLGREPVFDHIAQLATDLFDVPMSVVSIIDADMQCFRGACGLDDDGTSRDLAFCAFAILDEGIMVVPDATQDPRFRNNPMVTGDPFVRFYAGVPLVVGGQAVGTLCLIDRVARELSNHDRANLERLARTVVDLIELRVERFEAEEQRRKLAEERELLKLTVENVTEGVALVDGDLRLILWNECFATLFGYDEEVLCEGCEARTLMVITAARGELGPGDPDEIVDDFINAILITESGRIEVRRMNGTVLEVWRKTISGNRFILTARDVTHERQAARLKEELVSTVSHELRTPLTAISGALHLMGAGSVGELPPKASNLVAIGRRNADRLIALVNDLLEMDKLHSGKLSLQLAETDLRQLVAESAEQNQPYGDRYGVTLKTGLPDAPVRARVDLRRIQQVMSNLLSNACKFSPRDSEVCIALDTEGSWARISVSDQGPGISPEFRPRLFTRFAQEDGSHQRGHAGTGLGLAITKGIVEAHRGTIELDSSPGKGATFIIRLPLAG</sequence>
<name>A0ABV0B9G1_9SPHN</name>
<gene>
    <name evidence="10" type="ORF">TPR58_13570</name>
</gene>
<dbReference type="SUPFAM" id="SSF55874">
    <property type="entry name" value="ATPase domain of HSP90 chaperone/DNA topoisomerase II/histidine kinase"/>
    <property type="match status" value="1"/>
</dbReference>
<evidence type="ECO:0000259" key="9">
    <source>
        <dbReference type="PROSITE" id="PS50112"/>
    </source>
</evidence>
<dbReference type="Gene3D" id="3.30.450.20">
    <property type="entry name" value="PAS domain"/>
    <property type="match status" value="1"/>
</dbReference>
<evidence type="ECO:0000256" key="7">
    <source>
        <dbReference type="SAM" id="Coils"/>
    </source>
</evidence>
<dbReference type="Pfam" id="PF02518">
    <property type="entry name" value="HATPase_c"/>
    <property type="match status" value="1"/>
</dbReference>
<evidence type="ECO:0000256" key="6">
    <source>
        <dbReference type="ARBA" id="ARBA00023012"/>
    </source>
</evidence>
<dbReference type="PRINTS" id="PR00344">
    <property type="entry name" value="BCTRLSENSOR"/>
</dbReference>
<evidence type="ECO:0000256" key="3">
    <source>
        <dbReference type="ARBA" id="ARBA00022553"/>
    </source>
</evidence>
<keyword evidence="10" id="KW-0067">ATP-binding</keyword>
<evidence type="ECO:0000259" key="8">
    <source>
        <dbReference type="PROSITE" id="PS50109"/>
    </source>
</evidence>
<feature type="domain" description="Histidine kinase" evidence="8">
    <location>
        <begin position="293"/>
        <end position="512"/>
    </location>
</feature>
<dbReference type="Gene3D" id="3.30.565.10">
    <property type="entry name" value="Histidine kinase-like ATPase, C-terminal domain"/>
    <property type="match status" value="1"/>
</dbReference>
<dbReference type="InterPro" id="IPR036890">
    <property type="entry name" value="HATPase_C_sf"/>
</dbReference>
<reference evidence="10 11" key="1">
    <citation type="submission" date="2024-05" db="EMBL/GenBank/DDBJ databases">
        <title>Sphingomonas sp. HF-S3 16S ribosomal RNA gene Genome sequencing and assembly.</title>
        <authorList>
            <person name="Lee H."/>
        </authorList>
    </citation>
    <scope>NUCLEOTIDE SEQUENCE [LARGE SCALE GENOMIC DNA]</scope>
    <source>
        <strain evidence="10 11">HF-S3</strain>
    </source>
</reference>
<dbReference type="SMART" id="SM00387">
    <property type="entry name" value="HATPase_c"/>
    <property type="match status" value="1"/>
</dbReference>
<keyword evidence="3" id="KW-0597">Phosphoprotein</keyword>
<dbReference type="CDD" id="cd00082">
    <property type="entry name" value="HisKA"/>
    <property type="match status" value="1"/>
</dbReference>
<dbReference type="Pfam" id="PF12860">
    <property type="entry name" value="PAS_7"/>
    <property type="match status" value="1"/>
</dbReference>
<dbReference type="SUPFAM" id="SSF55781">
    <property type="entry name" value="GAF domain-like"/>
    <property type="match status" value="1"/>
</dbReference>
<keyword evidence="4" id="KW-0808">Transferase</keyword>
<dbReference type="Pfam" id="PF00512">
    <property type="entry name" value="HisKA"/>
    <property type="match status" value="1"/>
</dbReference>
<keyword evidence="11" id="KW-1185">Reference proteome</keyword>
<dbReference type="InterPro" id="IPR029016">
    <property type="entry name" value="GAF-like_dom_sf"/>
</dbReference>
<evidence type="ECO:0000256" key="1">
    <source>
        <dbReference type="ARBA" id="ARBA00000085"/>
    </source>
</evidence>
<keyword evidence="7" id="KW-0175">Coiled coil</keyword>
<evidence type="ECO:0000256" key="2">
    <source>
        <dbReference type="ARBA" id="ARBA00012438"/>
    </source>
</evidence>
<dbReference type="InterPro" id="IPR003018">
    <property type="entry name" value="GAF"/>
</dbReference>
<dbReference type="SMART" id="SM00388">
    <property type="entry name" value="HisKA"/>
    <property type="match status" value="1"/>
</dbReference>
<dbReference type="SMART" id="SM00065">
    <property type="entry name" value="GAF"/>
    <property type="match status" value="1"/>
</dbReference>
<dbReference type="InterPro" id="IPR003661">
    <property type="entry name" value="HisK_dim/P_dom"/>
</dbReference>
<dbReference type="EC" id="2.7.13.3" evidence="2"/>